<evidence type="ECO:0000313" key="2">
    <source>
        <dbReference type="EMBL" id="MCM2372625.1"/>
    </source>
</evidence>
<dbReference type="EMBL" id="JAMQBK010000049">
    <property type="protein sequence ID" value="MCM2372625.1"/>
    <property type="molecule type" value="Genomic_DNA"/>
</dbReference>
<proteinExistence type="predicted"/>
<feature type="signal peptide" evidence="1">
    <location>
        <begin position="1"/>
        <end position="20"/>
    </location>
</feature>
<comment type="caution">
    <text evidence="2">The sequence shown here is derived from an EMBL/GenBank/DDBJ whole genome shotgun (WGS) entry which is preliminary data.</text>
</comment>
<dbReference type="RefSeq" id="WP_250930257.1">
    <property type="nucleotide sequence ID" value="NZ_JAMQBK010000049.1"/>
</dbReference>
<keyword evidence="3" id="KW-1185">Reference proteome</keyword>
<sequence length="111" mass="12332">MKLNAGVLMLFVALSPGLAAADWRDRISSRTESGSEKVEEPLFDFPISRALGVKVPVHIMKARGERTFSVPLAPFFMFPADHEFDARVAPVVDFPDKSDANHWDGFPMATR</sequence>
<accession>A0ABT0U7U5</accession>
<organism evidence="2 3">
    <name type="scientific">Aporhodopirellula aestuarii</name>
    <dbReference type="NCBI Taxonomy" id="2950107"/>
    <lineage>
        <taxon>Bacteria</taxon>
        <taxon>Pseudomonadati</taxon>
        <taxon>Planctomycetota</taxon>
        <taxon>Planctomycetia</taxon>
        <taxon>Pirellulales</taxon>
        <taxon>Pirellulaceae</taxon>
        <taxon>Aporhodopirellula</taxon>
    </lineage>
</organism>
<name>A0ABT0U7U5_9BACT</name>
<protein>
    <submittedName>
        <fullName evidence="2">Uncharacterized protein</fullName>
    </submittedName>
</protein>
<feature type="chain" id="PRO_5047056047" evidence="1">
    <location>
        <begin position="21"/>
        <end position="111"/>
    </location>
</feature>
<dbReference type="Proteomes" id="UP001202961">
    <property type="component" value="Unassembled WGS sequence"/>
</dbReference>
<evidence type="ECO:0000313" key="3">
    <source>
        <dbReference type="Proteomes" id="UP001202961"/>
    </source>
</evidence>
<keyword evidence="1" id="KW-0732">Signal</keyword>
<evidence type="ECO:0000256" key="1">
    <source>
        <dbReference type="SAM" id="SignalP"/>
    </source>
</evidence>
<gene>
    <name evidence="2" type="ORF">NB063_18595</name>
</gene>
<reference evidence="2 3" key="1">
    <citation type="journal article" date="2022" name="Syst. Appl. Microbiol.">
        <title>Rhodopirellula aestuarii sp. nov., a novel member of the genus Rhodopirellula isolated from brackish sediments collected in the Tagus River estuary, Portugal.</title>
        <authorList>
            <person name="Vitorino I.R."/>
            <person name="Klimek D."/>
            <person name="Calusinska M."/>
            <person name="Lobo-da-Cunha A."/>
            <person name="Vasconcelos V."/>
            <person name="Lage O.M."/>
        </authorList>
    </citation>
    <scope>NUCLEOTIDE SEQUENCE [LARGE SCALE GENOMIC DNA]</scope>
    <source>
        <strain evidence="2 3">ICT_H3.1</strain>
    </source>
</reference>